<dbReference type="PANTHER" id="PTHR31814">
    <property type="match status" value="1"/>
</dbReference>
<dbReference type="InterPro" id="IPR035102">
    <property type="entry name" value="Phosphomevalonate_kinase"/>
</dbReference>
<reference evidence="9 10" key="1">
    <citation type="journal article" date="2015" name="Genome Announc.">
        <title>Expanding the biotechnology potential of lactobacilli through comparative genomics of 213 strains and associated genera.</title>
        <authorList>
            <person name="Sun Z."/>
            <person name="Harris H.M."/>
            <person name="McCann A."/>
            <person name="Guo C."/>
            <person name="Argimon S."/>
            <person name="Zhang W."/>
            <person name="Yang X."/>
            <person name="Jeffery I.B."/>
            <person name="Cooney J.C."/>
            <person name="Kagawa T.F."/>
            <person name="Liu W."/>
            <person name="Song Y."/>
            <person name="Salvetti E."/>
            <person name="Wrobel A."/>
            <person name="Rasinkangas P."/>
            <person name="Parkhill J."/>
            <person name="Rea M.C."/>
            <person name="O'Sullivan O."/>
            <person name="Ritari J."/>
            <person name="Douillard F.P."/>
            <person name="Paul Ross R."/>
            <person name="Yang R."/>
            <person name="Briner A.E."/>
            <person name="Felis G.E."/>
            <person name="de Vos W.M."/>
            <person name="Barrangou R."/>
            <person name="Klaenhammer T.R."/>
            <person name="Caufield P.W."/>
            <person name="Cui Y."/>
            <person name="Zhang H."/>
            <person name="O'Toole P.W."/>
        </authorList>
    </citation>
    <scope>NUCLEOTIDE SEQUENCE [LARGE SCALE GENOMIC DNA]</scope>
    <source>
        <strain evidence="9 10">DSM 22408</strain>
    </source>
</reference>
<evidence type="ECO:0000259" key="7">
    <source>
        <dbReference type="Pfam" id="PF00288"/>
    </source>
</evidence>
<dbReference type="GO" id="GO:0005524">
    <property type="term" value="F:ATP binding"/>
    <property type="evidence" value="ECO:0007669"/>
    <property type="project" value="UniProtKB-KW"/>
</dbReference>
<name>A0A0R2KH24_9LACO</name>
<dbReference type="InterPro" id="IPR013750">
    <property type="entry name" value="GHMP_kinase_C_dom"/>
</dbReference>
<feature type="domain" description="GHMP kinase C-terminal" evidence="8">
    <location>
        <begin position="263"/>
        <end position="330"/>
    </location>
</feature>
<dbReference type="PRINTS" id="PR00959">
    <property type="entry name" value="MEVGALKINASE"/>
</dbReference>
<dbReference type="OrthoDB" id="1522677at2"/>
<dbReference type="RefSeq" id="WP_027107061.1">
    <property type="nucleotide sequence ID" value="NZ_JQBZ01000025.1"/>
</dbReference>
<keyword evidence="5 9" id="KW-0418">Kinase</keyword>
<dbReference type="InterPro" id="IPR014721">
    <property type="entry name" value="Ribsml_uS5_D2-typ_fold_subgr"/>
</dbReference>
<dbReference type="UniPathway" id="UPA00057">
    <property type="reaction ID" value="UER00099"/>
</dbReference>
<dbReference type="Proteomes" id="UP000051500">
    <property type="component" value="Unassembled WGS sequence"/>
</dbReference>
<dbReference type="STRING" id="1122146.IV53_GL000622"/>
<keyword evidence="6" id="KW-0067">ATP-binding</keyword>
<dbReference type="GO" id="GO:0019287">
    <property type="term" value="P:isopentenyl diphosphate biosynthetic process, mevalonate pathway"/>
    <property type="evidence" value="ECO:0007669"/>
    <property type="project" value="UniProtKB-UniPathway"/>
</dbReference>
<dbReference type="NCBIfam" id="TIGR01220">
    <property type="entry name" value="Pmev_kin_Gr_pos"/>
    <property type="match status" value="1"/>
</dbReference>
<evidence type="ECO:0000256" key="3">
    <source>
        <dbReference type="ARBA" id="ARBA00022679"/>
    </source>
</evidence>
<evidence type="ECO:0000313" key="10">
    <source>
        <dbReference type="Proteomes" id="UP000051500"/>
    </source>
</evidence>
<dbReference type="SUPFAM" id="SSF54211">
    <property type="entry name" value="Ribosomal protein S5 domain 2-like"/>
    <property type="match status" value="1"/>
</dbReference>
<dbReference type="Pfam" id="PF00288">
    <property type="entry name" value="GHMP_kinases_N"/>
    <property type="match status" value="1"/>
</dbReference>
<keyword evidence="10" id="KW-1185">Reference proteome</keyword>
<dbReference type="Pfam" id="PF08544">
    <property type="entry name" value="GHMP_kinases_C"/>
    <property type="match status" value="1"/>
</dbReference>
<dbReference type="EC" id="2.7.4.2" evidence="2"/>
<dbReference type="PATRIC" id="fig|1122146.4.peg.638"/>
<keyword evidence="4" id="KW-0547">Nucleotide-binding</keyword>
<dbReference type="InterPro" id="IPR020568">
    <property type="entry name" value="Ribosomal_Su5_D2-typ_SF"/>
</dbReference>
<dbReference type="InterPro" id="IPR005917">
    <property type="entry name" value="Pmev_kinase_bact"/>
</dbReference>
<evidence type="ECO:0000313" key="9">
    <source>
        <dbReference type="EMBL" id="KRN88657.1"/>
    </source>
</evidence>
<evidence type="ECO:0000256" key="6">
    <source>
        <dbReference type="ARBA" id="ARBA00022840"/>
    </source>
</evidence>
<feature type="domain" description="GHMP kinase N-terminal" evidence="7">
    <location>
        <begin position="78"/>
        <end position="172"/>
    </location>
</feature>
<accession>A0A0R2KH24</accession>
<dbReference type="EMBL" id="JQBZ01000025">
    <property type="protein sequence ID" value="KRN88657.1"/>
    <property type="molecule type" value="Genomic_DNA"/>
</dbReference>
<dbReference type="Gene3D" id="3.30.70.890">
    <property type="entry name" value="GHMP kinase, C-terminal domain"/>
    <property type="match status" value="1"/>
</dbReference>
<dbReference type="InterPro" id="IPR006204">
    <property type="entry name" value="GHMP_kinase_N_dom"/>
</dbReference>
<dbReference type="AlphaFoldDB" id="A0A0R2KH24"/>
<sequence>MIEVKAPGKLYLAGEYAVVEPGYPAVIVAVDQFVTANLTASPSATASQVTSEQFPTSKLTWFWEIETIHFSTDDSNLNFVKQAIINTEQYCLEQQIPLQNYRLTLDSQLVQAGKKYGLGSSAAVTVATIKAILKFYNCKLSLLEIFKIAALTHYQVQGNGSLGDVAASVYGGWIAYTSFDRTWLRQQTSATITSLLASDWPALKITPLTPPADLSLLIGWTGSPASSKKLVAAIKKSQLAQPAAYQKFLTASKNSVLELITGLQNGNYEIIFTALQNNRQALLTLSRLSGVEIETPLLNKLVSTALNYQISAKSSGAGGGDCGIALTQKSHPKINTLLKTWEANQIQVLPFKVWNLN</sequence>
<keyword evidence="3" id="KW-0808">Transferase</keyword>
<protein>
    <recommendedName>
        <fullName evidence="2">phosphomevalonate kinase</fullName>
        <ecNumber evidence="2">2.7.4.2</ecNumber>
    </recommendedName>
</protein>
<dbReference type="PANTHER" id="PTHR31814:SF2">
    <property type="entry name" value="PHOSPHOMEVALONATE KINASE"/>
    <property type="match status" value="1"/>
</dbReference>
<comment type="pathway">
    <text evidence="1">Isoprenoid biosynthesis; isopentenyl diphosphate biosynthesis via mevalonate pathway; isopentenyl diphosphate from (R)-mevalonate: step 2/3.</text>
</comment>
<dbReference type="InterPro" id="IPR036554">
    <property type="entry name" value="GHMP_kinase_C_sf"/>
</dbReference>
<dbReference type="GO" id="GO:0004631">
    <property type="term" value="F:phosphomevalonate kinase activity"/>
    <property type="evidence" value="ECO:0007669"/>
    <property type="project" value="UniProtKB-EC"/>
</dbReference>
<organism evidence="9 10">
    <name type="scientific">Ligilactobacillus ceti DSM 22408</name>
    <dbReference type="NCBI Taxonomy" id="1122146"/>
    <lineage>
        <taxon>Bacteria</taxon>
        <taxon>Bacillati</taxon>
        <taxon>Bacillota</taxon>
        <taxon>Bacilli</taxon>
        <taxon>Lactobacillales</taxon>
        <taxon>Lactobacillaceae</taxon>
        <taxon>Ligilactobacillus</taxon>
    </lineage>
</organism>
<dbReference type="Gene3D" id="3.30.230.10">
    <property type="match status" value="1"/>
</dbReference>
<dbReference type="eggNOG" id="COG1577">
    <property type="taxonomic scope" value="Bacteria"/>
</dbReference>
<evidence type="ECO:0000259" key="8">
    <source>
        <dbReference type="Pfam" id="PF08544"/>
    </source>
</evidence>
<dbReference type="SUPFAM" id="SSF55060">
    <property type="entry name" value="GHMP Kinase, C-terminal domain"/>
    <property type="match status" value="1"/>
</dbReference>
<evidence type="ECO:0000256" key="4">
    <source>
        <dbReference type="ARBA" id="ARBA00022741"/>
    </source>
</evidence>
<proteinExistence type="predicted"/>
<comment type="caution">
    <text evidence="9">The sequence shown here is derived from an EMBL/GenBank/DDBJ whole genome shotgun (WGS) entry which is preliminary data.</text>
</comment>
<evidence type="ECO:0000256" key="5">
    <source>
        <dbReference type="ARBA" id="ARBA00022777"/>
    </source>
</evidence>
<gene>
    <name evidence="9" type="ORF">IV53_GL000622</name>
</gene>
<evidence type="ECO:0000256" key="1">
    <source>
        <dbReference type="ARBA" id="ARBA00005017"/>
    </source>
</evidence>
<evidence type="ECO:0000256" key="2">
    <source>
        <dbReference type="ARBA" id="ARBA00012958"/>
    </source>
</evidence>